<evidence type="ECO:0000256" key="1">
    <source>
        <dbReference type="SAM" id="MobiDB-lite"/>
    </source>
</evidence>
<feature type="compositionally biased region" description="Low complexity" evidence="1">
    <location>
        <begin position="75"/>
        <end position="98"/>
    </location>
</feature>
<keyword evidence="3" id="KW-1185">Reference proteome</keyword>
<dbReference type="PANTHER" id="PTHR39398">
    <property type="entry name" value="YALI0F14311P"/>
    <property type="match status" value="1"/>
</dbReference>
<organism evidence="2 3">
    <name type="scientific">Jaminaea rosea</name>
    <dbReference type="NCBI Taxonomy" id="1569628"/>
    <lineage>
        <taxon>Eukaryota</taxon>
        <taxon>Fungi</taxon>
        <taxon>Dikarya</taxon>
        <taxon>Basidiomycota</taxon>
        <taxon>Ustilaginomycotina</taxon>
        <taxon>Exobasidiomycetes</taxon>
        <taxon>Microstromatales</taxon>
        <taxon>Microstromatales incertae sedis</taxon>
        <taxon>Jaminaea</taxon>
    </lineage>
</organism>
<gene>
    <name evidence="2" type="ORF">BDZ90DRAFT_233991</name>
</gene>
<protein>
    <submittedName>
        <fullName evidence="2">Uncharacterized protein</fullName>
    </submittedName>
</protein>
<evidence type="ECO:0000313" key="3">
    <source>
        <dbReference type="Proteomes" id="UP000245884"/>
    </source>
</evidence>
<feature type="compositionally biased region" description="Low complexity" evidence="1">
    <location>
        <begin position="29"/>
        <end position="64"/>
    </location>
</feature>
<accession>A0A316UJT5</accession>
<dbReference type="GeneID" id="37028675"/>
<feature type="compositionally biased region" description="Polar residues" evidence="1">
    <location>
        <begin position="128"/>
        <end position="140"/>
    </location>
</feature>
<name>A0A316UJT5_9BASI</name>
<reference evidence="2 3" key="1">
    <citation type="journal article" date="2018" name="Mol. Biol. Evol.">
        <title>Broad Genomic Sampling Reveals a Smut Pathogenic Ancestry of the Fungal Clade Ustilaginomycotina.</title>
        <authorList>
            <person name="Kijpornyongpan T."/>
            <person name="Mondo S.J."/>
            <person name="Barry K."/>
            <person name="Sandor L."/>
            <person name="Lee J."/>
            <person name="Lipzen A."/>
            <person name="Pangilinan J."/>
            <person name="LaButti K."/>
            <person name="Hainaut M."/>
            <person name="Henrissat B."/>
            <person name="Grigoriev I.V."/>
            <person name="Spatafora J.W."/>
            <person name="Aime M.C."/>
        </authorList>
    </citation>
    <scope>NUCLEOTIDE SEQUENCE [LARGE SCALE GENOMIC DNA]</scope>
    <source>
        <strain evidence="2 3">MCA 5214</strain>
    </source>
</reference>
<dbReference type="EMBL" id="KZ819675">
    <property type="protein sequence ID" value="PWN25547.1"/>
    <property type="molecule type" value="Genomic_DNA"/>
</dbReference>
<proteinExistence type="predicted"/>
<sequence length="459" mass="49005">MTDKGSAGRSGGVWTSSRVAQRKAEEPAASRLASSSASRWATKAGGDSSSAAGPSKPASSSTASRWATPGPSSKSASDAQPPLSPSPAAAHAATPPAAMRRRDDSQRLGVAIDPMSLIASPSRGIQGAESTTLGSSGEQDLTNAATQARYREYVSKRIAAHCERYPQPLEFYVPPTGIDAMDDEQAMLRRQAITSLDEILLLVRKLREGVVASRRGDAAAVEVYHLALFLAVVTLNKGQISAAIHRAVFDLYPSISVASSSSPAWPSVAADFASLRDSQTRHAARNDTHLFVDSKETREHTASLLLLSHTCFDSKSSRGSLEDDFMQLQARVVDALSLDVERDGGLTDHLLLASEVDRLIRQGNVVQLRRLLIGQHRTLPTSVAPGRRLAAPTVYQAMLLSQALPRCRAMAWAQLRKVYMSVPLPKASQEEDARTLAARMGGLALGDAACSRRHAGRVG</sequence>
<dbReference type="PANTHER" id="PTHR39398:SF1">
    <property type="entry name" value="CSN8_PSMD8_EIF3K DOMAIN-CONTAINING PROTEIN"/>
    <property type="match status" value="1"/>
</dbReference>
<dbReference type="OrthoDB" id="3365740at2759"/>
<dbReference type="Proteomes" id="UP000245884">
    <property type="component" value="Unassembled WGS sequence"/>
</dbReference>
<dbReference type="STRING" id="1569628.A0A316UJT5"/>
<evidence type="ECO:0000313" key="2">
    <source>
        <dbReference type="EMBL" id="PWN25547.1"/>
    </source>
</evidence>
<feature type="region of interest" description="Disordered" evidence="1">
    <location>
        <begin position="1"/>
        <end position="103"/>
    </location>
</feature>
<dbReference type="RefSeq" id="XP_025360159.1">
    <property type="nucleotide sequence ID" value="XM_025506852.1"/>
</dbReference>
<dbReference type="AlphaFoldDB" id="A0A316UJT5"/>
<feature type="region of interest" description="Disordered" evidence="1">
    <location>
        <begin position="121"/>
        <end position="140"/>
    </location>
</feature>